<dbReference type="InterPro" id="IPR000086">
    <property type="entry name" value="NUDIX_hydrolase_dom"/>
</dbReference>
<dbReference type="PRINTS" id="PR00502">
    <property type="entry name" value="NUDIXFAMILY"/>
</dbReference>
<comment type="similarity">
    <text evidence="2 4">Belongs to the Nudix hydrolase family.</text>
</comment>
<dbReference type="GO" id="GO:0016787">
    <property type="term" value="F:hydrolase activity"/>
    <property type="evidence" value="ECO:0007669"/>
    <property type="project" value="UniProtKB-KW"/>
</dbReference>
<dbReference type="EC" id="3.6.-.-" evidence="6"/>
<organism evidence="6 7">
    <name type="scientific">Streptomyces poriferorum</name>
    <dbReference type="NCBI Taxonomy" id="2798799"/>
    <lineage>
        <taxon>Bacteria</taxon>
        <taxon>Bacillati</taxon>
        <taxon>Actinomycetota</taxon>
        <taxon>Actinomycetes</taxon>
        <taxon>Kitasatosporales</taxon>
        <taxon>Streptomycetaceae</taxon>
        <taxon>Streptomyces</taxon>
    </lineage>
</organism>
<evidence type="ECO:0000313" key="6">
    <source>
        <dbReference type="EMBL" id="WLQ60413.1"/>
    </source>
</evidence>
<feature type="domain" description="Nudix hydrolase" evidence="5">
    <location>
        <begin position="5"/>
        <end position="130"/>
    </location>
</feature>
<dbReference type="RefSeq" id="WP_306069304.1">
    <property type="nucleotide sequence ID" value="NZ_CP120988.1"/>
</dbReference>
<sequence>MTEQTEQPPVSTAIIVEDGRVLMIRRKVREGKLLWAFPGGGIEAGESPEQAAVRETDEEVGLEVKAVRILGDRVHPNTGVHMTYVACEPISGTAVIGDADEIAEVAWVAHGEIPERVPYGLFPQVQAHLDVVLPR</sequence>
<evidence type="ECO:0000313" key="7">
    <source>
        <dbReference type="Proteomes" id="UP001235744"/>
    </source>
</evidence>
<evidence type="ECO:0000256" key="2">
    <source>
        <dbReference type="ARBA" id="ARBA00005582"/>
    </source>
</evidence>
<proteinExistence type="inferred from homology"/>
<dbReference type="EMBL" id="CP120988">
    <property type="protein sequence ID" value="WLQ60413.1"/>
    <property type="molecule type" value="Genomic_DNA"/>
</dbReference>
<dbReference type="PROSITE" id="PS51462">
    <property type="entry name" value="NUDIX"/>
    <property type="match status" value="1"/>
</dbReference>
<name>A0ABY9IY72_9ACTN</name>
<dbReference type="Gene3D" id="3.90.79.10">
    <property type="entry name" value="Nucleoside Triphosphate Pyrophosphohydrolase"/>
    <property type="match status" value="1"/>
</dbReference>
<gene>
    <name evidence="6" type="ORF">P8A19_35540</name>
</gene>
<evidence type="ECO:0000256" key="3">
    <source>
        <dbReference type="ARBA" id="ARBA00022801"/>
    </source>
</evidence>
<protein>
    <submittedName>
        <fullName evidence="6">NUDIX hydrolase</fullName>
        <ecNumber evidence="6">3.6.-.-</ecNumber>
    </submittedName>
</protein>
<dbReference type="PROSITE" id="PS00893">
    <property type="entry name" value="NUDIX_BOX"/>
    <property type="match status" value="1"/>
</dbReference>
<dbReference type="InterPro" id="IPR020476">
    <property type="entry name" value="Nudix_hydrolase"/>
</dbReference>
<evidence type="ECO:0000259" key="5">
    <source>
        <dbReference type="PROSITE" id="PS51462"/>
    </source>
</evidence>
<dbReference type="Proteomes" id="UP001235744">
    <property type="component" value="Chromosome"/>
</dbReference>
<dbReference type="Pfam" id="PF00293">
    <property type="entry name" value="NUDIX"/>
    <property type="match status" value="1"/>
</dbReference>
<comment type="cofactor">
    <cofactor evidence="1">
        <name>Mg(2+)</name>
        <dbReference type="ChEBI" id="CHEBI:18420"/>
    </cofactor>
</comment>
<dbReference type="PANTHER" id="PTHR43046">
    <property type="entry name" value="GDP-MANNOSE MANNOSYL HYDROLASE"/>
    <property type="match status" value="1"/>
</dbReference>
<reference evidence="6 7" key="1">
    <citation type="submission" date="2023-03" db="EMBL/GenBank/DDBJ databases">
        <title>Isolation and description of six Streptomyces strains from soil environments, able to metabolize different microbial glucans.</title>
        <authorList>
            <person name="Widen T."/>
            <person name="Larsbrink J."/>
        </authorList>
    </citation>
    <scope>NUCLEOTIDE SEQUENCE [LARGE SCALE GENOMIC DNA]</scope>
    <source>
        <strain evidence="6 7">Alt2</strain>
    </source>
</reference>
<accession>A0ABY9IY72</accession>
<dbReference type="SUPFAM" id="SSF55811">
    <property type="entry name" value="Nudix"/>
    <property type="match status" value="1"/>
</dbReference>
<dbReference type="CDD" id="cd02883">
    <property type="entry name" value="NUDIX_Hydrolase"/>
    <property type="match status" value="1"/>
</dbReference>
<keyword evidence="3 4" id="KW-0378">Hydrolase</keyword>
<dbReference type="InterPro" id="IPR015797">
    <property type="entry name" value="NUDIX_hydrolase-like_dom_sf"/>
</dbReference>
<evidence type="ECO:0000256" key="4">
    <source>
        <dbReference type="RuleBase" id="RU003476"/>
    </source>
</evidence>
<keyword evidence="7" id="KW-1185">Reference proteome</keyword>
<dbReference type="InterPro" id="IPR020084">
    <property type="entry name" value="NUDIX_hydrolase_CS"/>
</dbReference>
<dbReference type="PANTHER" id="PTHR43046:SF14">
    <property type="entry name" value="MUTT_NUDIX FAMILY PROTEIN"/>
    <property type="match status" value="1"/>
</dbReference>
<evidence type="ECO:0000256" key="1">
    <source>
        <dbReference type="ARBA" id="ARBA00001946"/>
    </source>
</evidence>